<feature type="compositionally biased region" description="Basic and acidic residues" evidence="1">
    <location>
        <begin position="146"/>
        <end position="157"/>
    </location>
</feature>
<reference evidence="2 3" key="1">
    <citation type="submission" date="2019-03" db="EMBL/GenBank/DDBJ databases">
        <title>Lake Tanganyika Metagenome-Assembled Genomes (MAGs).</title>
        <authorList>
            <person name="Tran P."/>
        </authorList>
    </citation>
    <scope>NUCLEOTIDE SEQUENCE [LARGE SCALE GENOMIC DNA]</scope>
    <source>
        <strain evidence="2">K_DeepCast_65m_m2_236</strain>
    </source>
</reference>
<evidence type="ECO:0000313" key="2">
    <source>
        <dbReference type="EMBL" id="MBM3275762.1"/>
    </source>
</evidence>
<name>A0A938BJY0_9BACT</name>
<feature type="non-terminal residue" evidence="2">
    <location>
        <position position="1"/>
    </location>
</feature>
<feature type="region of interest" description="Disordered" evidence="1">
    <location>
        <begin position="66"/>
        <end position="99"/>
    </location>
</feature>
<sequence>EITRWAARIAAQVEAAFGGVAGLTLEIHAEDAVISALEQAFLATGAWVWAPLRTATPADRVQWYEGRTSHMPDTRQRSDHPSPPRRPEGRPTGQARGLSRRITEEFCQGVWDVTRRKNRGTSPLGFDTFSPGLGRRSESPPLTAVERSDSRHRERGSGWDSLPEMVVAGMLRDAGAGDPEVRRFLTFAAAMNRGQDPDRLWLAALDLLREAPWAFIPERAALADPHRLEAALEAAELSQAPQVDAAAWQAIARALAPVGRTPSDGESAVSRAVAFGQGDAAALLAALDEVAPETGARRFPLLCAPRTASRWIRLLAVPGKARIARLSRLPVTVDASVRRATECLGISQTRGLPLENARPTIQELWWEDVDAIGTAGPPELEDTAAALEPALTYLGRWGCFACERAQTRLPVGPICSECRL</sequence>
<evidence type="ECO:0000313" key="3">
    <source>
        <dbReference type="Proteomes" id="UP000703893"/>
    </source>
</evidence>
<protein>
    <submittedName>
        <fullName evidence="2">Uncharacterized protein</fullName>
    </submittedName>
</protein>
<organism evidence="2 3">
    <name type="scientific">Candidatus Tanganyikabacteria bacterium</name>
    <dbReference type="NCBI Taxonomy" id="2961651"/>
    <lineage>
        <taxon>Bacteria</taxon>
        <taxon>Bacillati</taxon>
        <taxon>Candidatus Sericytochromatia</taxon>
        <taxon>Candidatus Tanganyikabacteria</taxon>
    </lineage>
</organism>
<feature type="region of interest" description="Disordered" evidence="1">
    <location>
        <begin position="121"/>
        <end position="158"/>
    </location>
</feature>
<proteinExistence type="predicted"/>
<dbReference type="Proteomes" id="UP000703893">
    <property type="component" value="Unassembled WGS sequence"/>
</dbReference>
<evidence type="ECO:0000256" key="1">
    <source>
        <dbReference type="SAM" id="MobiDB-lite"/>
    </source>
</evidence>
<dbReference type="AlphaFoldDB" id="A0A938BJY0"/>
<gene>
    <name evidence="2" type="ORF">FJZ00_11455</name>
</gene>
<comment type="caution">
    <text evidence="2">The sequence shown here is derived from an EMBL/GenBank/DDBJ whole genome shotgun (WGS) entry which is preliminary data.</text>
</comment>
<dbReference type="EMBL" id="VGJX01000709">
    <property type="protein sequence ID" value="MBM3275762.1"/>
    <property type="molecule type" value="Genomic_DNA"/>
</dbReference>
<feature type="compositionally biased region" description="Basic and acidic residues" evidence="1">
    <location>
        <begin position="67"/>
        <end position="89"/>
    </location>
</feature>
<accession>A0A938BJY0</accession>